<reference evidence="11 12" key="1">
    <citation type="journal article" date="2016" name="Nat. Commun.">
        <title>Thousands of microbial genomes shed light on interconnected biogeochemical processes in an aquifer system.</title>
        <authorList>
            <person name="Anantharaman K."/>
            <person name="Brown C.T."/>
            <person name="Hug L.A."/>
            <person name="Sharon I."/>
            <person name="Castelle C.J."/>
            <person name="Probst A.J."/>
            <person name="Thomas B.C."/>
            <person name="Singh A."/>
            <person name="Wilkins M.J."/>
            <person name="Karaoz U."/>
            <person name="Brodie E.L."/>
            <person name="Williams K.H."/>
            <person name="Hubbard S.S."/>
            <person name="Banfield J.F."/>
        </authorList>
    </citation>
    <scope>NUCLEOTIDE SEQUENCE [LARGE SCALE GENOMIC DNA]</scope>
</reference>
<dbReference type="CDD" id="cd00165">
    <property type="entry name" value="S4"/>
    <property type="match status" value="1"/>
</dbReference>
<dbReference type="InterPro" id="IPR036986">
    <property type="entry name" value="S4_RNA-bd_sf"/>
</dbReference>
<organism evidence="11 12">
    <name type="scientific">Candidatus Magasanikbacteria bacterium RIFCSPHIGHO2_02_FULL_51_14</name>
    <dbReference type="NCBI Taxonomy" id="1798683"/>
    <lineage>
        <taxon>Bacteria</taxon>
        <taxon>Candidatus Magasanikiibacteriota</taxon>
    </lineage>
</organism>
<dbReference type="PANTHER" id="PTHR11831">
    <property type="entry name" value="30S 40S RIBOSOMAL PROTEIN"/>
    <property type="match status" value="1"/>
</dbReference>
<dbReference type="SMART" id="SM01390">
    <property type="entry name" value="Ribosomal_S4"/>
    <property type="match status" value="1"/>
</dbReference>
<dbReference type="GO" id="GO:0003735">
    <property type="term" value="F:structural constituent of ribosome"/>
    <property type="evidence" value="ECO:0007669"/>
    <property type="project" value="InterPro"/>
</dbReference>
<accession>A0A1F6MQ57</accession>
<dbReference type="NCBIfam" id="TIGR01017">
    <property type="entry name" value="rpsD_bact"/>
    <property type="match status" value="1"/>
</dbReference>
<dbReference type="Gene3D" id="3.10.290.10">
    <property type="entry name" value="RNA-binding S4 domain"/>
    <property type="match status" value="1"/>
</dbReference>
<sequence length="206" mass="23569">MGRYTGPRNKIARRFGVNLGLKTNPAKVARRLKQPPGAHGPTKRARVSSYGRQMMEKQKAKFMYGARERQFRRYVDDAVREGGDSGVNLLRLLERRLDNVVYRLGIADTRAQARQFVGHAMFTVNGRNMNIPSYLVRVGDVVALKDSKKKKKIFDALAEKLSKKEMPSWLSFDLSVMAGKALNLPDEKDFEKIFDVRPIIEYYSSR</sequence>
<proteinExistence type="inferred from homology"/>
<dbReference type="PROSITE" id="PS00632">
    <property type="entry name" value="RIBOSOMAL_S4"/>
    <property type="match status" value="1"/>
</dbReference>
<dbReference type="InterPro" id="IPR001912">
    <property type="entry name" value="Ribosomal_uS4_N"/>
</dbReference>
<dbReference type="AlphaFoldDB" id="A0A1F6MQ57"/>
<dbReference type="Pfam" id="PF01479">
    <property type="entry name" value="S4"/>
    <property type="match status" value="1"/>
</dbReference>
<dbReference type="GO" id="GO:0015935">
    <property type="term" value="C:small ribosomal subunit"/>
    <property type="evidence" value="ECO:0007669"/>
    <property type="project" value="InterPro"/>
</dbReference>
<comment type="function">
    <text evidence="7">With S5 and S12 plays an important role in translational accuracy.</text>
</comment>
<dbReference type="GO" id="GO:0019843">
    <property type="term" value="F:rRNA binding"/>
    <property type="evidence" value="ECO:0007669"/>
    <property type="project" value="UniProtKB-UniRule"/>
</dbReference>
<dbReference type="Pfam" id="PF00163">
    <property type="entry name" value="Ribosomal_S4"/>
    <property type="match status" value="1"/>
</dbReference>
<dbReference type="SMART" id="SM00363">
    <property type="entry name" value="S4"/>
    <property type="match status" value="1"/>
</dbReference>
<dbReference type="SUPFAM" id="SSF55174">
    <property type="entry name" value="Alpha-L RNA-binding motif"/>
    <property type="match status" value="1"/>
</dbReference>
<dbReference type="Proteomes" id="UP000177457">
    <property type="component" value="Unassembled WGS sequence"/>
</dbReference>
<evidence type="ECO:0000256" key="5">
    <source>
        <dbReference type="ARBA" id="ARBA00023274"/>
    </source>
</evidence>
<evidence type="ECO:0000259" key="9">
    <source>
        <dbReference type="SMART" id="SM00363"/>
    </source>
</evidence>
<keyword evidence="5 7" id="KW-0687">Ribonucleoprotein</keyword>
<dbReference type="GO" id="GO:0042274">
    <property type="term" value="P:ribosomal small subunit biogenesis"/>
    <property type="evidence" value="ECO:0007669"/>
    <property type="project" value="TreeGrafter"/>
</dbReference>
<dbReference type="Gene3D" id="1.10.1050.10">
    <property type="entry name" value="Ribosomal Protein S4 Delta 41, Chain A, domain 1"/>
    <property type="match status" value="1"/>
</dbReference>
<dbReference type="HAMAP" id="MF_01306_B">
    <property type="entry name" value="Ribosomal_uS4_B"/>
    <property type="match status" value="1"/>
</dbReference>
<comment type="caution">
    <text evidence="11">The sequence shown here is derived from an EMBL/GenBank/DDBJ whole genome shotgun (WGS) entry which is preliminary data.</text>
</comment>
<evidence type="ECO:0000256" key="3">
    <source>
        <dbReference type="ARBA" id="ARBA00022884"/>
    </source>
</evidence>
<comment type="similarity">
    <text evidence="1 7 8">Belongs to the universal ribosomal protein uS4 family.</text>
</comment>
<dbReference type="InterPro" id="IPR005709">
    <property type="entry name" value="Ribosomal_uS4_bac-type"/>
</dbReference>
<dbReference type="InterPro" id="IPR002942">
    <property type="entry name" value="S4_RNA-bd"/>
</dbReference>
<evidence type="ECO:0000259" key="10">
    <source>
        <dbReference type="SMART" id="SM01390"/>
    </source>
</evidence>
<dbReference type="NCBIfam" id="NF003717">
    <property type="entry name" value="PRK05327.1"/>
    <property type="match status" value="1"/>
</dbReference>
<dbReference type="InterPro" id="IPR018079">
    <property type="entry name" value="Ribosomal_uS4_CS"/>
</dbReference>
<dbReference type="STRING" id="1798683.A3C90_04470"/>
<name>A0A1F6MQ57_9BACT</name>
<evidence type="ECO:0000256" key="2">
    <source>
        <dbReference type="ARBA" id="ARBA00022730"/>
    </source>
</evidence>
<keyword evidence="4 7" id="KW-0689">Ribosomal protein</keyword>
<evidence type="ECO:0000256" key="1">
    <source>
        <dbReference type="ARBA" id="ARBA00007465"/>
    </source>
</evidence>
<gene>
    <name evidence="7" type="primary">rpsD</name>
    <name evidence="11" type="ORF">A3C90_04470</name>
</gene>
<dbReference type="InterPro" id="IPR022801">
    <property type="entry name" value="Ribosomal_uS4"/>
</dbReference>
<dbReference type="EMBL" id="MFQE01000016">
    <property type="protein sequence ID" value="OGH73786.1"/>
    <property type="molecule type" value="Genomic_DNA"/>
</dbReference>
<evidence type="ECO:0000313" key="11">
    <source>
        <dbReference type="EMBL" id="OGH73786.1"/>
    </source>
</evidence>
<dbReference type="FunFam" id="3.10.290.10:FF:000001">
    <property type="entry name" value="30S ribosomal protein S4"/>
    <property type="match status" value="1"/>
</dbReference>
<keyword evidence="3 7" id="KW-0694">RNA-binding</keyword>
<feature type="domain" description="RNA-binding S4" evidence="9">
    <location>
        <begin position="95"/>
        <end position="158"/>
    </location>
</feature>
<comment type="subunit">
    <text evidence="7">Part of the 30S ribosomal subunit. Contacts protein S5. The interaction surface between S4 and S5 is involved in control of translational fidelity.</text>
</comment>
<comment type="function">
    <text evidence="7">One of the primary rRNA binding proteins, it binds directly to 16S rRNA where it nucleates assembly of the body of the 30S subunit.</text>
</comment>
<evidence type="ECO:0000313" key="12">
    <source>
        <dbReference type="Proteomes" id="UP000177457"/>
    </source>
</evidence>
<evidence type="ECO:0000256" key="7">
    <source>
        <dbReference type="HAMAP-Rule" id="MF_01306"/>
    </source>
</evidence>
<dbReference type="GO" id="GO:0006412">
    <property type="term" value="P:translation"/>
    <property type="evidence" value="ECO:0007669"/>
    <property type="project" value="UniProtKB-UniRule"/>
</dbReference>
<protein>
    <recommendedName>
        <fullName evidence="6 7">Small ribosomal subunit protein uS4</fullName>
    </recommendedName>
</protein>
<evidence type="ECO:0000256" key="8">
    <source>
        <dbReference type="RuleBase" id="RU003699"/>
    </source>
</evidence>
<keyword evidence="2 7" id="KW-0699">rRNA-binding</keyword>
<feature type="domain" description="Small ribosomal subunit protein uS4 N-terminal" evidence="10">
    <location>
        <begin position="3"/>
        <end position="94"/>
    </location>
</feature>
<dbReference type="PROSITE" id="PS50889">
    <property type="entry name" value="S4"/>
    <property type="match status" value="1"/>
</dbReference>
<dbReference type="PANTHER" id="PTHR11831:SF4">
    <property type="entry name" value="SMALL RIBOSOMAL SUBUNIT PROTEIN US4M"/>
    <property type="match status" value="1"/>
</dbReference>
<evidence type="ECO:0000256" key="6">
    <source>
        <dbReference type="ARBA" id="ARBA00035254"/>
    </source>
</evidence>
<evidence type="ECO:0000256" key="4">
    <source>
        <dbReference type="ARBA" id="ARBA00022980"/>
    </source>
</evidence>